<proteinExistence type="predicted"/>
<protein>
    <submittedName>
        <fullName evidence="1">Uncharacterized protein</fullName>
    </submittedName>
</protein>
<sequence>MKFFPEKGHTEENTDSTRYLMRKKILRARNGKMSPGDLSRSSGFWLTSSKNVYITCIALTTPENCYLNGWSCILYGALRHVEHDIP</sequence>
<evidence type="ECO:0000313" key="1">
    <source>
        <dbReference type="EMBL" id="JAH25039.1"/>
    </source>
</evidence>
<reference evidence="1" key="2">
    <citation type="journal article" date="2015" name="Fish Shellfish Immunol.">
        <title>Early steps in the European eel (Anguilla anguilla)-Vibrio vulnificus interaction in the gills: Role of the RtxA13 toxin.</title>
        <authorList>
            <person name="Callol A."/>
            <person name="Pajuelo D."/>
            <person name="Ebbesson L."/>
            <person name="Teles M."/>
            <person name="MacKenzie S."/>
            <person name="Amaro C."/>
        </authorList>
    </citation>
    <scope>NUCLEOTIDE SEQUENCE</scope>
</reference>
<accession>A0A0E9R7F2</accession>
<reference evidence="1" key="1">
    <citation type="submission" date="2014-11" db="EMBL/GenBank/DDBJ databases">
        <authorList>
            <person name="Amaro Gonzalez C."/>
        </authorList>
    </citation>
    <scope>NUCLEOTIDE SEQUENCE</scope>
</reference>
<organism evidence="1">
    <name type="scientific">Anguilla anguilla</name>
    <name type="common">European freshwater eel</name>
    <name type="synonym">Muraena anguilla</name>
    <dbReference type="NCBI Taxonomy" id="7936"/>
    <lineage>
        <taxon>Eukaryota</taxon>
        <taxon>Metazoa</taxon>
        <taxon>Chordata</taxon>
        <taxon>Craniata</taxon>
        <taxon>Vertebrata</taxon>
        <taxon>Euteleostomi</taxon>
        <taxon>Actinopterygii</taxon>
        <taxon>Neopterygii</taxon>
        <taxon>Teleostei</taxon>
        <taxon>Anguilliformes</taxon>
        <taxon>Anguillidae</taxon>
        <taxon>Anguilla</taxon>
    </lineage>
</organism>
<name>A0A0E9R7F2_ANGAN</name>
<dbReference type="AlphaFoldDB" id="A0A0E9R7F2"/>
<dbReference type="EMBL" id="GBXM01083538">
    <property type="protein sequence ID" value="JAH25039.1"/>
    <property type="molecule type" value="Transcribed_RNA"/>
</dbReference>